<name>A0ABM1NV84_DROAR</name>
<keyword evidence="1" id="KW-1185">Reference proteome</keyword>
<protein>
    <submittedName>
        <fullName evidence="2">Uncharacterized protein C1orf50 homolog</fullName>
    </submittedName>
</protein>
<proteinExistence type="predicted"/>
<evidence type="ECO:0000313" key="1">
    <source>
        <dbReference type="Proteomes" id="UP000694904"/>
    </source>
</evidence>
<reference evidence="2" key="3">
    <citation type="submission" date="2025-08" db="UniProtKB">
        <authorList>
            <consortium name="RefSeq"/>
        </authorList>
    </citation>
    <scope>IDENTIFICATION</scope>
    <source>
        <tissue evidence="2">Whole organism</tissue>
    </source>
</reference>
<dbReference type="InterPro" id="IPR019534">
    <property type="entry name" value="DUF2452"/>
</dbReference>
<reference evidence="1" key="1">
    <citation type="journal article" date="1997" name="Nucleic Acids Res.">
        <title>tRNAscan-SE: a program for improved detection of transfer RNA genes in genomic sequence.</title>
        <authorList>
            <person name="Lowe T.M."/>
            <person name="Eddy S.R."/>
        </authorList>
    </citation>
    <scope>NUCLEOTIDE SEQUENCE [LARGE SCALE GENOMIC DNA]</scope>
</reference>
<dbReference type="GeneID" id="108610974"/>
<evidence type="ECO:0000313" key="2">
    <source>
        <dbReference type="RefSeq" id="XP_017858870.1"/>
    </source>
</evidence>
<dbReference type="RefSeq" id="XP_017858870.1">
    <property type="nucleotide sequence ID" value="XM_018003381.1"/>
</dbReference>
<accession>A0ABM1NV84</accession>
<dbReference type="PANTHER" id="PTHR14553:SF1">
    <property type="entry name" value="SIMILAR TO CHROMOSOME 1 OPEN READING FRAME 50"/>
    <property type="match status" value="1"/>
</dbReference>
<gene>
    <name evidence="2" type="primary">LOC108610974</name>
</gene>
<dbReference type="PANTHER" id="PTHR14553">
    <property type="entry name" value="UNCHARACTERIZED PROTEIN C1ORF50"/>
    <property type="match status" value="1"/>
</dbReference>
<reference evidence="1" key="2">
    <citation type="journal article" date="2016" name="G3 (Bethesda)">
        <title>Genome Evolution in Three Species of Cactophilic Drosophila.</title>
        <authorList>
            <person name="Sanchez-Flores A."/>
            <person name="Penazola F."/>
            <person name="Carpinteyro-Ponce J."/>
            <person name="Nazario-Yepiz N."/>
            <person name="Abreu-Goodger C."/>
            <person name="Machado C.A."/>
            <person name="Markow T.A."/>
        </authorList>
    </citation>
    <scope>NUCLEOTIDE SEQUENCE [LARGE SCALE GENOMIC DNA]</scope>
</reference>
<dbReference type="Proteomes" id="UP000694904">
    <property type="component" value="Chromosome 3"/>
</dbReference>
<dbReference type="Pfam" id="PF10504">
    <property type="entry name" value="DUF2452"/>
    <property type="match status" value="1"/>
</dbReference>
<organism evidence="1 2">
    <name type="scientific">Drosophila arizonae</name>
    <name type="common">Fruit fly</name>
    <dbReference type="NCBI Taxonomy" id="7263"/>
    <lineage>
        <taxon>Eukaryota</taxon>
        <taxon>Metazoa</taxon>
        <taxon>Ecdysozoa</taxon>
        <taxon>Arthropoda</taxon>
        <taxon>Hexapoda</taxon>
        <taxon>Insecta</taxon>
        <taxon>Pterygota</taxon>
        <taxon>Neoptera</taxon>
        <taxon>Endopterygota</taxon>
        <taxon>Diptera</taxon>
        <taxon>Brachycera</taxon>
        <taxon>Muscomorpha</taxon>
        <taxon>Ephydroidea</taxon>
        <taxon>Drosophilidae</taxon>
        <taxon>Drosophila</taxon>
    </lineage>
</organism>
<sequence>MKRSCTMDTQLIYETAIKKAQLVERNPQFQLDPLRVSMHDETDIINLAQQIQSADKQLKNSTHQKLVVILDQIKMLQAQAMSILKESNESQALHSAACNFTKRPGHIYHLYQRSTGQNYFSMLSPEEWNPPADQTFKGSYRLEYDLSWTPIDKMREYDDKLKLVEQCINSSSNNGTMAAIDFNIMNN</sequence>